<reference evidence="2" key="1">
    <citation type="submission" date="2024-04" db="EMBL/GenBank/DDBJ databases">
        <authorList>
            <consortium name="Molecular Ecology Group"/>
        </authorList>
    </citation>
    <scope>NUCLEOTIDE SEQUENCE</scope>
</reference>
<protein>
    <submittedName>
        <fullName evidence="2">Uncharacterized protein</fullName>
    </submittedName>
</protein>
<proteinExistence type="predicted"/>
<name>A0AAV2NQ34_9HYME</name>
<accession>A0AAV2NQ34</accession>
<sequence length="95" mass="9627">MKEEEGTQHDNISALLNSAASAGVSTNSSAEPILGPAAKPDNEPGPTAEPGPVAKPGPAAKPGPELGPAAINYPTGNTPHWRIQEKQKRAPASGK</sequence>
<organism evidence="2 3">
    <name type="scientific">Lasius platythorax</name>
    <dbReference type="NCBI Taxonomy" id="488582"/>
    <lineage>
        <taxon>Eukaryota</taxon>
        <taxon>Metazoa</taxon>
        <taxon>Ecdysozoa</taxon>
        <taxon>Arthropoda</taxon>
        <taxon>Hexapoda</taxon>
        <taxon>Insecta</taxon>
        <taxon>Pterygota</taxon>
        <taxon>Neoptera</taxon>
        <taxon>Endopterygota</taxon>
        <taxon>Hymenoptera</taxon>
        <taxon>Apocrita</taxon>
        <taxon>Aculeata</taxon>
        <taxon>Formicoidea</taxon>
        <taxon>Formicidae</taxon>
        <taxon>Formicinae</taxon>
        <taxon>Lasius</taxon>
        <taxon>Lasius</taxon>
    </lineage>
</organism>
<evidence type="ECO:0000313" key="2">
    <source>
        <dbReference type="EMBL" id="CAL1681185.1"/>
    </source>
</evidence>
<evidence type="ECO:0000256" key="1">
    <source>
        <dbReference type="SAM" id="MobiDB-lite"/>
    </source>
</evidence>
<dbReference type="EMBL" id="OZ034826">
    <property type="protein sequence ID" value="CAL1681185.1"/>
    <property type="molecule type" value="Genomic_DNA"/>
</dbReference>
<dbReference type="AlphaFoldDB" id="A0AAV2NQ34"/>
<keyword evidence="3" id="KW-1185">Reference proteome</keyword>
<feature type="region of interest" description="Disordered" evidence="1">
    <location>
        <begin position="1"/>
        <end position="95"/>
    </location>
</feature>
<feature type="compositionally biased region" description="Low complexity" evidence="1">
    <location>
        <begin position="13"/>
        <end position="22"/>
    </location>
</feature>
<feature type="compositionally biased region" description="Pro residues" evidence="1">
    <location>
        <begin position="47"/>
        <end position="61"/>
    </location>
</feature>
<evidence type="ECO:0000313" key="3">
    <source>
        <dbReference type="Proteomes" id="UP001497644"/>
    </source>
</evidence>
<dbReference type="Proteomes" id="UP001497644">
    <property type="component" value="Chromosome 3"/>
</dbReference>
<gene>
    <name evidence="2" type="ORF">LPLAT_LOCUS7298</name>
</gene>